<dbReference type="Proteomes" id="UP000618319">
    <property type="component" value="Unassembled WGS sequence"/>
</dbReference>
<reference evidence="1 2" key="1">
    <citation type="submission" date="2018-02" db="EMBL/GenBank/DDBJ databases">
        <title>Sphingobacterium KA21.</title>
        <authorList>
            <person name="Vasarhelyi B.M."/>
            <person name="Deshmukh S."/>
            <person name="Balint B."/>
            <person name="Kukolya J."/>
        </authorList>
    </citation>
    <scope>NUCLEOTIDE SEQUENCE [LARGE SCALE GENOMIC DNA]</scope>
    <source>
        <strain evidence="1 2">Ka21</strain>
    </source>
</reference>
<name>A0ABR9T6F1_9SPHI</name>
<sequence>MPASRRASELAVGKSNDIYIIYKVLKIKYTSVIHAFRFIFDEPFGFLLVPRRNDDIVYLGDSLPIKKMLLYAIVIKLHIKAFLSKFAEILTTKWLKIY</sequence>
<gene>
    <name evidence="1" type="ORF">C4F40_07110</name>
</gene>
<comment type="caution">
    <text evidence="1">The sequence shown here is derived from an EMBL/GenBank/DDBJ whole genome shotgun (WGS) entry which is preliminary data.</text>
</comment>
<proteinExistence type="predicted"/>
<organism evidence="1 2">
    <name type="scientific">Sphingobacterium pedocola</name>
    <dbReference type="NCBI Taxonomy" id="2082722"/>
    <lineage>
        <taxon>Bacteria</taxon>
        <taxon>Pseudomonadati</taxon>
        <taxon>Bacteroidota</taxon>
        <taxon>Sphingobacteriia</taxon>
        <taxon>Sphingobacteriales</taxon>
        <taxon>Sphingobacteriaceae</taxon>
        <taxon>Sphingobacterium</taxon>
    </lineage>
</organism>
<dbReference type="EMBL" id="PSKQ01000017">
    <property type="protein sequence ID" value="MBE8720489.1"/>
    <property type="molecule type" value="Genomic_DNA"/>
</dbReference>
<accession>A0ABR9T6F1</accession>
<protein>
    <submittedName>
        <fullName evidence="1">Uncharacterized protein</fullName>
    </submittedName>
</protein>
<evidence type="ECO:0000313" key="2">
    <source>
        <dbReference type="Proteomes" id="UP000618319"/>
    </source>
</evidence>
<evidence type="ECO:0000313" key="1">
    <source>
        <dbReference type="EMBL" id="MBE8720489.1"/>
    </source>
</evidence>
<keyword evidence="2" id="KW-1185">Reference proteome</keyword>